<dbReference type="GO" id="GO:0004521">
    <property type="term" value="F:RNA endonuclease activity"/>
    <property type="evidence" value="ECO:0007669"/>
    <property type="project" value="TreeGrafter"/>
</dbReference>
<sequence>MVRSSLIGTVAFNFHLDHCGGLPYLLLKTGVRAKCYMTHATKAIYRYLLADFVRVSNSSGVPDQSLYTDRDIIASLDRIDTLDFHQELEVNGIKFTAFHAGHVLGAAMFLIEIAGVKVLYTGDFSRQEDRHLMCAEIPHVRPDVLITEATYGIHIHDKREDREARFTRLVHDIVGRGGRCLIPAFALGRAQELMLILDEYWANHPELHDIPIYYASQLARKCMAVYQTYIHAMNEKIRNQLANNNPFCFRHISNLKAMRSYSISEQTEHALASKAWLYVAYSRFPVIGTVAAGTNVPTSIEHFDDSGPCVVMASPGMMQSGMSRELFENWCTDRRNGVIIAGYCVEGTLAKQILSLPAEIPTMSGQTLPLKCSVDYISFSAHTDYQQTSAFIRELKPNYVILVHGEQNEMLRLAGALQREYEDDDTCCLELFTPKNCVPVNLRFRGEKVAKVLGSLARNPPKNNQSISGVLVKKNFAYHILTPEELPTYTELATTTVNQLISIPFTGSATLLRFHLSLLAGTVEVVLHKPETVQFRVFDSINVTWRPQQVNLEWKSNPTNDMYADAVQNVVLRAAMQGMPPRGLPHLTEPSKKQLHMALEVTLQDAFGMDCLEVEVEPDAKSILVRVDSHVAEVDLTDLSPLFQTVALAETTELLIGKSKLKPACSSGSIPALVLPFGGMSARRRKVLRLDDFDFIT</sequence>
<evidence type="ECO:0000313" key="9">
    <source>
        <dbReference type="EMBL" id="GAA51791.1"/>
    </source>
</evidence>
<comment type="subcellular location">
    <subcellularLocation>
        <location evidence="1">Nucleus</location>
    </subcellularLocation>
</comment>
<accession>G7YFQ8</accession>
<dbReference type="InterPro" id="IPR011108">
    <property type="entry name" value="RMMBL"/>
</dbReference>
<protein>
    <submittedName>
        <fullName evidence="9">Cleavage and polyadenylation specificity factor subunit 3</fullName>
    </submittedName>
</protein>
<keyword evidence="4" id="KW-0378">Hydrolase</keyword>
<dbReference type="Gene3D" id="3.60.15.10">
    <property type="entry name" value="Ribonuclease Z/Hydroxyacylglutathione hydrolase-like"/>
    <property type="match status" value="2"/>
</dbReference>
<dbReference type="PANTHER" id="PTHR11203">
    <property type="entry name" value="CLEAVAGE AND POLYADENYLATION SPECIFICITY FACTOR FAMILY MEMBER"/>
    <property type="match status" value="1"/>
</dbReference>
<dbReference type="PANTHER" id="PTHR11203:SF11">
    <property type="entry name" value="CLEAVAGE AND POLYADENYLATION SPECIFICITY FACTOR SUBUNIT 3"/>
    <property type="match status" value="1"/>
</dbReference>
<reference key="2">
    <citation type="submission" date="2011-10" db="EMBL/GenBank/DDBJ databases">
        <title>The genome and transcriptome sequence of Clonorchis sinensis provide insights into the carcinogenic liver fluke.</title>
        <authorList>
            <person name="Wang X."/>
            <person name="Huang Y."/>
            <person name="Chen W."/>
            <person name="Liu H."/>
            <person name="Guo L."/>
            <person name="Chen Y."/>
            <person name="Luo F."/>
            <person name="Zhou W."/>
            <person name="Sun J."/>
            <person name="Mao Q."/>
            <person name="Liang P."/>
            <person name="Zhou C."/>
            <person name="Tian Y."/>
            <person name="Men J."/>
            <person name="Lv X."/>
            <person name="Huang L."/>
            <person name="Zhou J."/>
            <person name="Hu Y."/>
            <person name="Li R."/>
            <person name="Zhang F."/>
            <person name="Lei H."/>
            <person name="Li X."/>
            <person name="Hu X."/>
            <person name="Liang C."/>
            <person name="Xu J."/>
            <person name="Wu Z."/>
            <person name="Yu X."/>
        </authorList>
    </citation>
    <scope>NUCLEOTIDE SEQUENCE</scope>
    <source>
        <strain>Henan</strain>
    </source>
</reference>
<keyword evidence="10" id="KW-1185">Reference proteome</keyword>
<dbReference type="GO" id="GO:0005847">
    <property type="term" value="C:mRNA cleavage and polyadenylation specificity factor complex"/>
    <property type="evidence" value="ECO:0007669"/>
    <property type="project" value="TreeGrafter"/>
</dbReference>
<gene>
    <name evidence="9" type="ORF">CLF_106801</name>
</gene>
<dbReference type="Proteomes" id="UP000008909">
    <property type="component" value="Unassembled WGS sequence"/>
</dbReference>
<dbReference type="Pfam" id="PF11718">
    <property type="entry name" value="CPSF73-100_C"/>
    <property type="match status" value="1"/>
</dbReference>
<keyword evidence="2" id="KW-0507">mRNA processing</keyword>
<dbReference type="SUPFAM" id="SSF56281">
    <property type="entry name" value="Metallo-hydrolase/oxidoreductase"/>
    <property type="match status" value="1"/>
</dbReference>
<dbReference type="Pfam" id="PF07521">
    <property type="entry name" value="RMMBL"/>
    <property type="match status" value="1"/>
</dbReference>
<evidence type="ECO:0000256" key="5">
    <source>
        <dbReference type="ARBA" id="ARBA00023242"/>
    </source>
</evidence>
<dbReference type="SMART" id="SM00849">
    <property type="entry name" value="Lactamase_B"/>
    <property type="match status" value="1"/>
</dbReference>
<reference evidence="9" key="1">
    <citation type="journal article" date="2011" name="Genome Biol.">
        <title>The draft genome of the carcinogenic human liver fluke Clonorchis sinensis.</title>
        <authorList>
            <person name="Wang X."/>
            <person name="Chen W."/>
            <person name="Huang Y."/>
            <person name="Sun J."/>
            <person name="Men J."/>
            <person name="Liu H."/>
            <person name="Luo F."/>
            <person name="Guo L."/>
            <person name="Lv X."/>
            <person name="Deng C."/>
            <person name="Zhou C."/>
            <person name="Fan Y."/>
            <person name="Li X."/>
            <person name="Huang L."/>
            <person name="Hu Y."/>
            <person name="Liang C."/>
            <person name="Hu X."/>
            <person name="Xu J."/>
            <person name="Yu X."/>
        </authorList>
    </citation>
    <scope>NUCLEOTIDE SEQUENCE [LARGE SCALE GENOMIC DNA]</scope>
    <source>
        <strain evidence="9">Henan</strain>
    </source>
</reference>
<keyword evidence="3" id="KW-0540">Nuclease</keyword>
<dbReference type="Pfam" id="PF10996">
    <property type="entry name" value="Beta-Casp"/>
    <property type="match status" value="1"/>
</dbReference>
<proteinExistence type="predicted"/>
<dbReference type="SMART" id="SM01098">
    <property type="entry name" value="CPSF73-100_C"/>
    <property type="match status" value="1"/>
</dbReference>
<evidence type="ECO:0000256" key="3">
    <source>
        <dbReference type="ARBA" id="ARBA00022722"/>
    </source>
</evidence>
<evidence type="ECO:0000259" key="6">
    <source>
        <dbReference type="SMART" id="SM00849"/>
    </source>
</evidence>
<dbReference type="InterPro" id="IPR036866">
    <property type="entry name" value="RibonucZ/Hydroxyglut_hydro"/>
</dbReference>
<evidence type="ECO:0000256" key="4">
    <source>
        <dbReference type="ARBA" id="ARBA00022801"/>
    </source>
</evidence>
<dbReference type="SMART" id="SM01027">
    <property type="entry name" value="Beta-Casp"/>
    <property type="match status" value="1"/>
</dbReference>
<keyword evidence="5" id="KW-0539">Nucleus</keyword>
<dbReference type="InterPro" id="IPR022712">
    <property type="entry name" value="Beta_Casp"/>
</dbReference>
<dbReference type="InterPro" id="IPR021718">
    <property type="entry name" value="CPSF73-100_C"/>
</dbReference>
<feature type="domain" description="Beta-Casp" evidence="7">
    <location>
        <begin position="190"/>
        <end position="353"/>
    </location>
</feature>
<evidence type="ECO:0000259" key="8">
    <source>
        <dbReference type="SMART" id="SM01098"/>
    </source>
</evidence>
<dbReference type="InterPro" id="IPR050698">
    <property type="entry name" value="MBL"/>
</dbReference>
<dbReference type="GO" id="GO:0003723">
    <property type="term" value="F:RNA binding"/>
    <property type="evidence" value="ECO:0007669"/>
    <property type="project" value="TreeGrafter"/>
</dbReference>
<dbReference type="GO" id="GO:0004534">
    <property type="term" value="F:5'-3' RNA exonuclease activity"/>
    <property type="evidence" value="ECO:0007669"/>
    <property type="project" value="TreeGrafter"/>
</dbReference>
<dbReference type="AlphaFoldDB" id="G7YFQ8"/>
<organism evidence="9 10">
    <name type="scientific">Clonorchis sinensis</name>
    <name type="common">Chinese liver fluke</name>
    <dbReference type="NCBI Taxonomy" id="79923"/>
    <lineage>
        <taxon>Eukaryota</taxon>
        <taxon>Metazoa</taxon>
        <taxon>Spiralia</taxon>
        <taxon>Lophotrochozoa</taxon>
        <taxon>Platyhelminthes</taxon>
        <taxon>Trematoda</taxon>
        <taxon>Digenea</taxon>
        <taxon>Opisthorchiida</taxon>
        <taxon>Opisthorchiata</taxon>
        <taxon>Opisthorchiidae</taxon>
        <taxon>Clonorchis</taxon>
    </lineage>
</organism>
<evidence type="ECO:0000256" key="2">
    <source>
        <dbReference type="ARBA" id="ARBA00022664"/>
    </source>
</evidence>
<evidence type="ECO:0000313" key="10">
    <source>
        <dbReference type="Proteomes" id="UP000008909"/>
    </source>
</evidence>
<dbReference type="Pfam" id="PF16661">
    <property type="entry name" value="Lactamase_B_6"/>
    <property type="match status" value="1"/>
</dbReference>
<dbReference type="EMBL" id="DF143201">
    <property type="protein sequence ID" value="GAA51791.1"/>
    <property type="molecule type" value="Genomic_DNA"/>
</dbReference>
<dbReference type="GO" id="GO:0006398">
    <property type="term" value="P:mRNA 3'-end processing by stem-loop binding and cleavage"/>
    <property type="evidence" value="ECO:0007669"/>
    <property type="project" value="TreeGrafter"/>
</dbReference>
<feature type="domain" description="Metallo-beta-lactamase" evidence="6">
    <location>
        <begin position="1"/>
        <end position="178"/>
    </location>
</feature>
<feature type="domain" description="Pre-mRNA 3'-end-processing endonuclease polyadenylation factor C-term" evidence="8">
    <location>
        <begin position="463"/>
        <end position="664"/>
    </location>
</feature>
<evidence type="ECO:0000256" key="1">
    <source>
        <dbReference type="ARBA" id="ARBA00004123"/>
    </source>
</evidence>
<dbReference type="InterPro" id="IPR001279">
    <property type="entry name" value="Metallo-B-lactamas"/>
</dbReference>
<evidence type="ECO:0000259" key="7">
    <source>
        <dbReference type="SMART" id="SM01027"/>
    </source>
</evidence>
<name>G7YFQ8_CLOSI</name>